<feature type="transmembrane region" description="Helical" evidence="1">
    <location>
        <begin position="7"/>
        <end position="31"/>
    </location>
</feature>
<evidence type="ECO:0000313" key="3">
    <source>
        <dbReference type="Proteomes" id="UP000510603"/>
    </source>
</evidence>
<dbReference type="Pfam" id="PF10269">
    <property type="entry name" value="Tmemb_185A"/>
    <property type="match status" value="1"/>
</dbReference>
<evidence type="ECO:0000256" key="1">
    <source>
        <dbReference type="SAM" id="Phobius"/>
    </source>
</evidence>
<keyword evidence="3" id="KW-1185">Reference proteome</keyword>
<gene>
    <name evidence="2" type="primary">69</name>
    <name evidence="2" type="ORF">SEA_GAIL_69</name>
</gene>
<keyword evidence="1" id="KW-0472">Membrane</keyword>
<dbReference type="Proteomes" id="UP000510603">
    <property type="component" value="Segment"/>
</dbReference>
<protein>
    <submittedName>
        <fullName evidence="2">Uncharacterized protein</fullName>
    </submittedName>
</protein>
<dbReference type="InterPro" id="IPR019396">
    <property type="entry name" value="TM_Fragile-X-F-assoc"/>
</dbReference>
<dbReference type="EMBL" id="MT522004">
    <property type="protein sequence ID" value="QLF84633.1"/>
    <property type="molecule type" value="Genomic_DNA"/>
</dbReference>
<accession>A0A7D5JQZ8</accession>
<name>A0A7D5JQZ8_9CAUD</name>
<evidence type="ECO:0000313" key="2">
    <source>
        <dbReference type="EMBL" id="QLF84633.1"/>
    </source>
</evidence>
<dbReference type="GeneID" id="65127702"/>
<keyword evidence="1" id="KW-1133">Transmembrane helix</keyword>
<proteinExistence type="predicted"/>
<dbReference type="RefSeq" id="YP_010109421.1">
    <property type="nucleotide sequence ID" value="NC_055858.1"/>
</dbReference>
<organism evidence="2 3">
    <name type="scientific">Mycobacterium phage Gail</name>
    <dbReference type="NCBI Taxonomy" id="2743994"/>
    <lineage>
        <taxon>Viruses</taxon>
        <taxon>Duplodnaviria</taxon>
        <taxon>Heunggongvirae</taxon>
        <taxon>Uroviricota</taxon>
        <taxon>Caudoviricetes</taxon>
        <taxon>Luchadorvirus</taxon>
        <taxon>Luchadorvirus gail</taxon>
        <taxon>Lucadorvirus gail</taxon>
    </lineage>
</organism>
<dbReference type="KEGG" id="vg:65127702"/>
<sequence length="67" mass="7585">MQIGIGPILAIVFLVLKLTHVIDWSWVWIFAPVWIPLGLWALLMGTASLLSLVGYRLVNRSNRKAKK</sequence>
<reference evidence="2 3" key="1">
    <citation type="submission" date="2020-05" db="EMBL/GenBank/DDBJ databases">
        <authorList>
            <person name="Vorhees N."/>
            <person name="Tucker A.R."/>
            <person name="Stephan M.R."/>
            <person name="Stalions G.A."/>
            <person name="Riebschleger D.L."/>
            <person name="Petouhoff A.M."/>
            <person name="Paluch K.V."/>
            <person name="Lockett T."/>
            <person name="Koorndyk N.D."/>
            <person name="Koehl A.J."/>
            <person name="Johnson H.K."/>
            <person name="Hood S.A."/>
            <person name="Currier J.K."/>
            <person name="Covert A."/>
            <person name="Bojanowski S.E."/>
            <person name="Bilisko A."/>
            <person name="Bartz C."/>
            <person name="Beck A.M."/>
            <person name="Sievers M.T."/>
            <person name="Stukey J."/>
            <person name="Garlena R.A."/>
            <person name="Russell D.A."/>
            <person name="Pope W.H."/>
            <person name="Jacobs-Sera D."/>
            <person name="Hatfull G.F."/>
        </authorList>
    </citation>
    <scope>NUCLEOTIDE SEQUENCE [LARGE SCALE GENOMIC DNA]</scope>
</reference>
<keyword evidence="1" id="KW-0812">Transmembrane</keyword>
<feature type="transmembrane region" description="Helical" evidence="1">
    <location>
        <begin position="37"/>
        <end position="58"/>
    </location>
</feature>